<gene>
    <name evidence="1" type="ORF">GPAL_0571</name>
</gene>
<evidence type="ECO:0000313" key="1">
    <source>
        <dbReference type="EMBL" id="GAC27451.1"/>
    </source>
</evidence>
<sequence length="44" mass="5148">MRERITGNGGTVMFARIYIHDSNELLLAQTKLLTRESKEKISYY</sequence>
<comment type="caution">
    <text evidence="1">The sequence shown here is derived from an EMBL/GenBank/DDBJ whole genome shotgun (WGS) entry which is preliminary data.</text>
</comment>
<reference evidence="2" key="1">
    <citation type="journal article" date="2014" name="Environ. Microbiol.">
        <title>Comparative genomics of the marine bacterial genus Glaciecola reveals the high degree of genomic diversity and genomic characteristic for cold adaptation.</title>
        <authorList>
            <person name="Qin Q.L."/>
            <person name="Xie B.B."/>
            <person name="Yu Y."/>
            <person name="Shu Y.L."/>
            <person name="Rong J.C."/>
            <person name="Zhang Y.J."/>
            <person name="Zhao D.L."/>
            <person name="Chen X.L."/>
            <person name="Zhang X.Y."/>
            <person name="Chen B."/>
            <person name="Zhou B.C."/>
            <person name="Zhang Y.Z."/>
        </authorList>
    </citation>
    <scope>NUCLEOTIDE SEQUENCE [LARGE SCALE GENOMIC DNA]</scope>
    <source>
        <strain evidence="2">ACAM 615</strain>
    </source>
</reference>
<proteinExistence type="predicted"/>
<dbReference type="AlphaFoldDB" id="K6YU19"/>
<name>K6YU19_9ALTE</name>
<organism evidence="1 2">
    <name type="scientific">Brumicola pallidula DSM 14239 = ACAM 615</name>
    <dbReference type="NCBI Taxonomy" id="1121922"/>
    <lineage>
        <taxon>Bacteria</taxon>
        <taxon>Pseudomonadati</taxon>
        <taxon>Pseudomonadota</taxon>
        <taxon>Gammaproteobacteria</taxon>
        <taxon>Alteromonadales</taxon>
        <taxon>Alteromonadaceae</taxon>
        <taxon>Brumicola</taxon>
    </lineage>
</organism>
<protein>
    <submittedName>
        <fullName evidence="1">Uncharacterized protein</fullName>
    </submittedName>
</protein>
<keyword evidence="2" id="KW-1185">Reference proteome</keyword>
<accession>K6YU19</accession>
<evidence type="ECO:0000313" key="2">
    <source>
        <dbReference type="Proteomes" id="UP000006251"/>
    </source>
</evidence>
<dbReference type="EMBL" id="BAEQ01000013">
    <property type="protein sequence ID" value="GAC27451.1"/>
    <property type="molecule type" value="Genomic_DNA"/>
</dbReference>
<dbReference type="Proteomes" id="UP000006251">
    <property type="component" value="Unassembled WGS sequence"/>
</dbReference>